<reference evidence="2 3" key="1">
    <citation type="submission" date="2019-12" db="EMBL/GenBank/DDBJ databases">
        <title>Draft genome sequence of the ascomycete Xylaria multiplex DSM 110363.</title>
        <authorList>
            <person name="Buettner E."/>
            <person name="Kellner H."/>
        </authorList>
    </citation>
    <scope>NUCLEOTIDE SEQUENCE [LARGE SCALE GENOMIC DNA]</scope>
    <source>
        <strain evidence="2 3">DSM 110363</strain>
    </source>
</reference>
<name>A0A7C8MZS5_9PEZI</name>
<organism evidence="2 3">
    <name type="scientific">Xylaria multiplex</name>
    <dbReference type="NCBI Taxonomy" id="323545"/>
    <lineage>
        <taxon>Eukaryota</taxon>
        <taxon>Fungi</taxon>
        <taxon>Dikarya</taxon>
        <taxon>Ascomycota</taxon>
        <taxon>Pezizomycotina</taxon>
        <taxon>Sordariomycetes</taxon>
        <taxon>Xylariomycetidae</taxon>
        <taxon>Xylariales</taxon>
        <taxon>Xylariaceae</taxon>
        <taxon>Xylaria</taxon>
    </lineage>
</organism>
<evidence type="ECO:0000256" key="1">
    <source>
        <dbReference type="SAM" id="Phobius"/>
    </source>
</evidence>
<keyword evidence="1" id="KW-1133">Transmembrane helix</keyword>
<dbReference type="InParanoid" id="A0A7C8MZS5"/>
<dbReference type="OrthoDB" id="4700232at2759"/>
<comment type="caution">
    <text evidence="2">The sequence shown here is derived from an EMBL/GenBank/DDBJ whole genome shotgun (WGS) entry which is preliminary data.</text>
</comment>
<keyword evidence="3" id="KW-1185">Reference proteome</keyword>
<sequence>MLWLGRDKRRRIAEQIKAVKWRQWVLLPSIPVTIAALVINTIVIINALESFANYSNDDTGNFSFYDIPEGLIRSKTITAVSLEVVLLAIPTMDRDDLFRHFLSPRRLRTPAMRYPSKSLSRAYRVCGGDESRR</sequence>
<keyword evidence="1" id="KW-0472">Membrane</keyword>
<keyword evidence="1" id="KW-0812">Transmembrane</keyword>
<feature type="transmembrane region" description="Helical" evidence="1">
    <location>
        <begin position="21"/>
        <end position="45"/>
    </location>
</feature>
<evidence type="ECO:0000313" key="3">
    <source>
        <dbReference type="Proteomes" id="UP000481858"/>
    </source>
</evidence>
<gene>
    <name evidence="2" type="ORF">GQX73_g1214</name>
</gene>
<dbReference type="Proteomes" id="UP000481858">
    <property type="component" value="Unassembled WGS sequence"/>
</dbReference>
<proteinExistence type="predicted"/>
<dbReference type="EMBL" id="WUBL01000006">
    <property type="protein sequence ID" value="KAF2972513.1"/>
    <property type="molecule type" value="Genomic_DNA"/>
</dbReference>
<protein>
    <submittedName>
        <fullName evidence="2">Uncharacterized protein</fullName>
    </submittedName>
</protein>
<dbReference type="AlphaFoldDB" id="A0A7C8MZS5"/>
<accession>A0A7C8MZS5</accession>
<evidence type="ECO:0000313" key="2">
    <source>
        <dbReference type="EMBL" id="KAF2972513.1"/>
    </source>
</evidence>